<dbReference type="FunFam" id="1.10.150.20:FF:000003">
    <property type="entry name" value="DNA polymerase I"/>
    <property type="match status" value="1"/>
</dbReference>
<dbReference type="GO" id="GO:0006261">
    <property type="term" value="P:DNA-templated DNA replication"/>
    <property type="evidence" value="ECO:0007669"/>
    <property type="project" value="InterPro"/>
</dbReference>
<dbReference type="PANTHER" id="PTHR10133">
    <property type="entry name" value="DNA POLYMERASE I"/>
    <property type="match status" value="1"/>
</dbReference>
<dbReference type="CDD" id="cd08637">
    <property type="entry name" value="DNA_pol_A_pol_I_C"/>
    <property type="match status" value="1"/>
</dbReference>
<keyword evidence="9" id="KW-0234">DNA repair</keyword>
<evidence type="ECO:0000259" key="11">
    <source>
        <dbReference type="SMART" id="SM00475"/>
    </source>
</evidence>
<comment type="catalytic activity">
    <reaction evidence="10">
        <text>DNA(n) + a 2'-deoxyribonucleoside 5'-triphosphate = DNA(n+1) + diphosphate</text>
        <dbReference type="Rhea" id="RHEA:22508"/>
        <dbReference type="Rhea" id="RHEA-COMP:17339"/>
        <dbReference type="Rhea" id="RHEA-COMP:17340"/>
        <dbReference type="ChEBI" id="CHEBI:33019"/>
        <dbReference type="ChEBI" id="CHEBI:61560"/>
        <dbReference type="ChEBI" id="CHEBI:173112"/>
        <dbReference type="EC" id="2.7.7.7"/>
    </reaction>
</comment>
<keyword evidence="6" id="KW-0227">DNA damage</keyword>
<comment type="caution">
    <text evidence="13">The sequence shown here is derived from an EMBL/GenBank/DDBJ whole genome shotgun (WGS) entry which is preliminary data.</text>
</comment>
<dbReference type="FunFam" id="1.20.1060.10:FF:000001">
    <property type="entry name" value="DNA polymerase I"/>
    <property type="match status" value="1"/>
</dbReference>
<dbReference type="InterPro" id="IPR036279">
    <property type="entry name" value="5-3_exonuclease_C_sf"/>
</dbReference>
<evidence type="ECO:0000256" key="5">
    <source>
        <dbReference type="ARBA" id="ARBA00022705"/>
    </source>
</evidence>
<reference evidence="13 14" key="1">
    <citation type="journal article" date="2016" name="Nat. Commun.">
        <title>Thousands of microbial genomes shed light on interconnected biogeochemical processes in an aquifer system.</title>
        <authorList>
            <person name="Anantharaman K."/>
            <person name="Brown C.T."/>
            <person name="Hug L.A."/>
            <person name="Sharon I."/>
            <person name="Castelle C.J."/>
            <person name="Probst A.J."/>
            <person name="Thomas B.C."/>
            <person name="Singh A."/>
            <person name="Wilkins M.J."/>
            <person name="Karaoz U."/>
            <person name="Brodie E.L."/>
            <person name="Williams K.H."/>
            <person name="Hubbard S.S."/>
            <person name="Banfield J.F."/>
        </authorList>
    </citation>
    <scope>NUCLEOTIDE SEQUENCE [LARGE SCALE GENOMIC DNA]</scope>
</reference>
<organism evidence="13 14">
    <name type="scientific">Candidatus Wildermuthbacteria bacterium RIFCSPHIGHO2_01_FULL_48_27b</name>
    <dbReference type="NCBI Taxonomy" id="1802447"/>
    <lineage>
        <taxon>Bacteria</taxon>
        <taxon>Candidatus Wildermuthiibacteriota</taxon>
    </lineage>
</organism>
<evidence type="ECO:0000256" key="6">
    <source>
        <dbReference type="ARBA" id="ARBA00022763"/>
    </source>
</evidence>
<dbReference type="GO" id="GO:0003677">
    <property type="term" value="F:DNA binding"/>
    <property type="evidence" value="ECO:0007669"/>
    <property type="project" value="UniProtKB-KW"/>
</dbReference>
<keyword evidence="5" id="KW-0235">DNA replication</keyword>
<evidence type="ECO:0000256" key="7">
    <source>
        <dbReference type="ARBA" id="ARBA00022932"/>
    </source>
</evidence>
<dbReference type="Pfam" id="PF02739">
    <property type="entry name" value="5_3_exonuc_N"/>
    <property type="match status" value="1"/>
</dbReference>
<dbReference type="SMART" id="SM00482">
    <property type="entry name" value="POLAc"/>
    <property type="match status" value="1"/>
</dbReference>
<feature type="domain" description="5'-3' exonuclease" evidence="11">
    <location>
        <begin position="5"/>
        <end position="275"/>
    </location>
</feature>
<sequence>MTEKKKTLLIIDANSIIHRAWHALPPLTTPKGEDARAVYGFFLVFFKVLKEFKPDYIAVAFDAPGPTNRKKTFSEYKAKRVKAPDELYAQIPPIKEALRELGIPVYEKQGFEADDYIGTVVTLAARRQIHPPVETIIVSGDQDAFQLIDEKTKVYTMRKGIQDTVLYDEKAVEKKFGGLKPTQIIDYKALRGDPSDNIPGVTGIGEKIAIELLNKFGSLENLYALLEAGEVEGKIKPRIAKLLADYKEQAFLSQQLATIEKNAPIDFRLPDLVWQENITKIQKVLERFGFRALAQRIERENGLRAQKGADRQIALEGIAKQPVAPEEIYEKIEQLYREEVFSKKIYELEKKLAPVLRKMEEIGIKIDRPYFQTLSHEMGKALDALREKIHTYAGKEFNVSSTQQLSAVLFQDFALPVKGLKKTPKGVVSTASPELEKLAGAHPMVPEVLKYREIQKLLTTYAEPLPRLADENDRVHTHFDQLGAATGRISSAEPNLQNIPKQGEWGKRIRRGFIAEEGFSLVSFDYSQMELRIAAHLSGDEQMRSFFRAKADIHAMTASSVFGVPEGEVTPEMRFRAKALNFGVLYGMGAQGFAKSAGIPFEEARDFIDQYFVRFPRVYEYMEETKEFARSHGYVETMFGRRRYLPEVNSSTPQLRAAAERMAQNHPIQGSLADIVKMAMVRIQEDLALPEQEARMLLQIHDELLFEIADGIVGKTGRSVKELLENIWRLEVPLQVDVKKGKNWDGVEKLLL</sequence>
<evidence type="ECO:0000313" key="14">
    <source>
        <dbReference type="Proteomes" id="UP000178170"/>
    </source>
</evidence>
<evidence type="ECO:0000256" key="9">
    <source>
        <dbReference type="ARBA" id="ARBA00023204"/>
    </source>
</evidence>
<keyword evidence="3" id="KW-0808">Transferase</keyword>
<dbReference type="GO" id="GO:0006302">
    <property type="term" value="P:double-strand break repair"/>
    <property type="evidence" value="ECO:0007669"/>
    <property type="project" value="TreeGrafter"/>
</dbReference>
<evidence type="ECO:0000256" key="10">
    <source>
        <dbReference type="ARBA" id="ARBA00049244"/>
    </source>
</evidence>
<evidence type="ECO:0000313" key="13">
    <source>
        <dbReference type="EMBL" id="OHA63972.1"/>
    </source>
</evidence>
<evidence type="ECO:0000256" key="3">
    <source>
        <dbReference type="ARBA" id="ARBA00022679"/>
    </source>
</evidence>
<dbReference type="InterPro" id="IPR008918">
    <property type="entry name" value="HhH2"/>
</dbReference>
<feature type="domain" description="DNA-directed DNA polymerase family A palm" evidence="12">
    <location>
        <begin position="506"/>
        <end position="712"/>
    </location>
</feature>
<dbReference type="SMART" id="SM00279">
    <property type="entry name" value="HhH2"/>
    <property type="match status" value="1"/>
</dbReference>
<dbReference type="PANTHER" id="PTHR10133:SF27">
    <property type="entry name" value="DNA POLYMERASE NU"/>
    <property type="match status" value="1"/>
</dbReference>
<evidence type="ECO:0000256" key="4">
    <source>
        <dbReference type="ARBA" id="ARBA00022695"/>
    </source>
</evidence>
<comment type="similarity">
    <text evidence="1">Belongs to the DNA polymerase type-A family.</text>
</comment>
<protein>
    <recommendedName>
        <fullName evidence="2">DNA-directed DNA polymerase</fullName>
        <ecNumber evidence="2">2.7.7.7</ecNumber>
    </recommendedName>
</protein>
<dbReference type="GO" id="GO:0008409">
    <property type="term" value="F:5'-3' exonuclease activity"/>
    <property type="evidence" value="ECO:0007669"/>
    <property type="project" value="InterPro"/>
</dbReference>
<dbReference type="FunFam" id="1.10.150.20:FF:000002">
    <property type="entry name" value="DNA polymerase I"/>
    <property type="match status" value="1"/>
</dbReference>
<proteinExistence type="inferred from homology"/>
<dbReference type="SMART" id="SM00475">
    <property type="entry name" value="53EXOc"/>
    <property type="match status" value="1"/>
</dbReference>
<dbReference type="Gene3D" id="3.30.70.370">
    <property type="match status" value="1"/>
</dbReference>
<evidence type="ECO:0000256" key="2">
    <source>
        <dbReference type="ARBA" id="ARBA00012417"/>
    </source>
</evidence>
<dbReference type="InterPro" id="IPR020046">
    <property type="entry name" value="5-3_exonucl_a-hlix_arch_N"/>
</dbReference>
<evidence type="ECO:0000256" key="1">
    <source>
        <dbReference type="ARBA" id="ARBA00007705"/>
    </source>
</evidence>
<dbReference type="SUPFAM" id="SSF56672">
    <property type="entry name" value="DNA/RNA polymerases"/>
    <property type="match status" value="1"/>
</dbReference>
<dbReference type="InterPro" id="IPR001098">
    <property type="entry name" value="DNA-dir_DNA_pol_A_palm_dom"/>
</dbReference>
<dbReference type="SUPFAM" id="SSF47807">
    <property type="entry name" value="5' to 3' exonuclease, C-terminal subdomain"/>
    <property type="match status" value="1"/>
</dbReference>
<accession>A0A1G2QVC9</accession>
<dbReference type="Gene3D" id="3.40.50.1010">
    <property type="entry name" value="5'-nuclease"/>
    <property type="match status" value="1"/>
</dbReference>
<evidence type="ECO:0000256" key="8">
    <source>
        <dbReference type="ARBA" id="ARBA00023125"/>
    </source>
</evidence>
<dbReference type="EMBL" id="MHTS01000023">
    <property type="protein sequence ID" value="OHA63972.1"/>
    <property type="molecule type" value="Genomic_DNA"/>
</dbReference>
<dbReference type="Gene3D" id="1.10.150.20">
    <property type="entry name" value="5' to 3' exonuclease, C-terminal subdomain"/>
    <property type="match status" value="2"/>
</dbReference>
<dbReference type="SUPFAM" id="SSF88723">
    <property type="entry name" value="PIN domain-like"/>
    <property type="match status" value="1"/>
</dbReference>
<dbReference type="InterPro" id="IPR043502">
    <property type="entry name" value="DNA/RNA_pol_sf"/>
</dbReference>
<dbReference type="AlphaFoldDB" id="A0A1G2QVC9"/>
<dbReference type="InterPro" id="IPR020045">
    <property type="entry name" value="DNA_polI_H3TH"/>
</dbReference>
<keyword evidence="7" id="KW-0239">DNA-directed DNA polymerase</keyword>
<dbReference type="GO" id="GO:0003887">
    <property type="term" value="F:DNA-directed DNA polymerase activity"/>
    <property type="evidence" value="ECO:0007669"/>
    <property type="project" value="UniProtKB-KW"/>
</dbReference>
<dbReference type="InterPro" id="IPR002421">
    <property type="entry name" value="5-3_exonuclease"/>
</dbReference>
<gene>
    <name evidence="13" type="ORF">A2843_01530</name>
</gene>
<name>A0A1G2QVC9_9BACT</name>
<dbReference type="CDD" id="cd09859">
    <property type="entry name" value="PIN_53EXO"/>
    <property type="match status" value="1"/>
</dbReference>
<dbReference type="CDD" id="cd09898">
    <property type="entry name" value="H3TH_53EXO"/>
    <property type="match status" value="1"/>
</dbReference>
<keyword evidence="8" id="KW-0238">DNA-binding</keyword>
<dbReference type="InterPro" id="IPR002298">
    <property type="entry name" value="DNA_polymerase_A"/>
</dbReference>
<evidence type="ECO:0000259" key="12">
    <source>
        <dbReference type="SMART" id="SM00482"/>
    </source>
</evidence>
<dbReference type="Proteomes" id="UP000178170">
    <property type="component" value="Unassembled WGS sequence"/>
</dbReference>
<dbReference type="PRINTS" id="PR00868">
    <property type="entry name" value="DNAPOLI"/>
</dbReference>
<dbReference type="Gene3D" id="1.20.1060.10">
    <property type="entry name" value="Taq DNA Polymerase, Chain T, domain 4"/>
    <property type="match status" value="1"/>
</dbReference>
<keyword evidence="4" id="KW-0548">Nucleotidyltransferase</keyword>
<dbReference type="Pfam" id="PF01367">
    <property type="entry name" value="5_3_exonuc"/>
    <property type="match status" value="1"/>
</dbReference>
<dbReference type="Pfam" id="PF00476">
    <property type="entry name" value="DNA_pol_A"/>
    <property type="match status" value="1"/>
</dbReference>
<dbReference type="InterPro" id="IPR029060">
    <property type="entry name" value="PIN-like_dom_sf"/>
</dbReference>
<dbReference type="EC" id="2.7.7.7" evidence="2"/>